<protein>
    <recommendedName>
        <fullName evidence="9">Membrane fusion protein (MFP) family protein</fullName>
    </recommendedName>
</protein>
<comment type="subcellular location">
    <subcellularLocation>
        <location evidence="1 9">Cell inner membrane</location>
        <topology evidence="1 9">Single-pass membrane protein</topology>
    </subcellularLocation>
</comment>
<dbReference type="InterPro" id="IPR058982">
    <property type="entry name" value="Beta-barrel_AprE"/>
</dbReference>
<accession>A0A2T5HNZ2</accession>
<evidence type="ECO:0000313" key="13">
    <source>
        <dbReference type="Proteomes" id="UP000244077"/>
    </source>
</evidence>
<evidence type="ECO:0000256" key="5">
    <source>
        <dbReference type="ARBA" id="ARBA00022519"/>
    </source>
</evidence>
<dbReference type="PROSITE" id="PS00543">
    <property type="entry name" value="HLYD_FAMILY"/>
    <property type="match status" value="1"/>
</dbReference>
<feature type="domain" description="AprE-like beta-barrel" evidence="11">
    <location>
        <begin position="275"/>
        <end position="367"/>
    </location>
</feature>
<dbReference type="InterPro" id="IPR050739">
    <property type="entry name" value="MFP"/>
</dbReference>
<evidence type="ECO:0000256" key="1">
    <source>
        <dbReference type="ARBA" id="ARBA00004377"/>
    </source>
</evidence>
<comment type="caution">
    <text evidence="12">The sequence shown here is derived from an EMBL/GenBank/DDBJ whole genome shotgun (WGS) entry which is preliminary data.</text>
</comment>
<keyword evidence="4 9" id="KW-1003">Cell membrane</keyword>
<evidence type="ECO:0000259" key="10">
    <source>
        <dbReference type="Pfam" id="PF25994"/>
    </source>
</evidence>
<dbReference type="OrthoDB" id="9810980at2"/>
<evidence type="ECO:0000256" key="3">
    <source>
        <dbReference type="ARBA" id="ARBA00022448"/>
    </source>
</evidence>
<dbReference type="GO" id="GO:0005886">
    <property type="term" value="C:plasma membrane"/>
    <property type="evidence" value="ECO:0007669"/>
    <property type="project" value="UniProtKB-SubCell"/>
</dbReference>
<dbReference type="InterPro" id="IPR006144">
    <property type="entry name" value="Secretion_HlyD_CS"/>
</dbReference>
<evidence type="ECO:0000256" key="2">
    <source>
        <dbReference type="ARBA" id="ARBA00009477"/>
    </source>
</evidence>
<organism evidence="12 13">
    <name type="scientific">Celeribacter persicus</name>
    <dbReference type="NCBI Taxonomy" id="1651082"/>
    <lineage>
        <taxon>Bacteria</taxon>
        <taxon>Pseudomonadati</taxon>
        <taxon>Pseudomonadota</taxon>
        <taxon>Alphaproteobacteria</taxon>
        <taxon>Rhodobacterales</taxon>
        <taxon>Roseobacteraceae</taxon>
        <taxon>Celeribacter</taxon>
    </lineage>
</organism>
<proteinExistence type="inferred from homology"/>
<sequence length="389" mass="43509">MVLLDDMLARDMDRPGWVIKISALVVLLFLLWSAIARVDEIVRADGQMISSSRPQIVQNLEGGILSELLVHEGQEVEQGQVLARLQGTEFRTSADDLQEKLDAFEVRRLRLEAEMAGEDSFEVPEDLAARAPNVLASEKALLSARVDDYLARKDGAMAVLKQAEAERSMMEDMLQKNVVALIEVTRARKAHSDAQLKYNEIVTQAELERAEDYSDTLKELASVRQALTLAQDQLGRTVITAPMRGIVNNLTVTTIGGVIRPGEELVQIIPVDEELFIEAQVRPEDIAHVEPGQEATIKLSAYDYTIYGSLKGKVQVVSADTFKDERDPDAQSYYRVTATVDLGSLTERQQKIEIRPGMRAQVELHTGSKTFLQYLLKPLYKSREAFREP</sequence>
<dbReference type="NCBIfam" id="TIGR01843">
    <property type="entry name" value="type_I_hlyD"/>
    <property type="match status" value="1"/>
</dbReference>
<comment type="similarity">
    <text evidence="2 9">Belongs to the membrane fusion protein (MFP) (TC 8.A.1) family.</text>
</comment>
<keyword evidence="5 9" id="KW-0997">Cell inner membrane</keyword>
<dbReference type="PANTHER" id="PTHR30386">
    <property type="entry name" value="MEMBRANE FUSION SUBUNIT OF EMRAB-TOLC MULTIDRUG EFFLUX PUMP"/>
    <property type="match status" value="1"/>
</dbReference>
<evidence type="ECO:0000256" key="4">
    <source>
        <dbReference type="ARBA" id="ARBA00022475"/>
    </source>
</evidence>
<keyword evidence="6" id="KW-0812">Transmembrane</keyword>
<name>A0A2T5HNZ2_9RHOB</name>
<evidence type="ECO:0000313" key="12">
    <source>
        <dbReference type="EMBL" id="PTQ73310.1"/>
    </source>
</evidence>
<dbReference type="EMBL" id="QAOH01000005">
    <property type="protein sequence ID" value="PTQ73310.1"/>
    <property type="molecule type" value="Genomic_DNA"/>
</dbReference>
<evidence type="ECO:0000256" key="6">
    <source>
        <dbReference type="ARBA" id="ARBA00022692"/>
    </source>
</evidence>
<dbReference type="RefSeq" id="WP_107816030.1">
    <property type="nucleotide sequence ID" value="NZ_QAOH01000005.1"/>
</dbReference>
<evidence type="ECO:0000256" key="9">
    <source>
        <dbReference type="RuleBase" id="RU365093"/>
    </source>
</evidence>
<reference evidence="12 13" key="1">
    <citation type="submission" date="2018-04" db="EMBL/GenBank/DDBJ databases">
        <title>Genomic Encyclopedia of Archaeal and Bacterial Type Strains, Phase II (KMG-II): from individual species to whole genera.</title>
        <authorList>
            <person name="Goeker M."/>
        </authorList>
    </citation>
    <scope>NUCLEOTIDE SEQUENCE [LARGE SCALE GENOMIC DNA]</scope>
    <source>
        <strain evidence="12 13">DSM 100434</strain>
    </source>
</reference>
<keyword evidence="13" id="KW-1185">Reference proteome</keyword>
<gene>
    <name evidence="12" type="ORF">C8N42_1059</name>
</gene>
<feature type="domain" description="AprE-like long alpha-helical hairpin" evidence="10">
    <location>
        <begin position="91"/>
        <end position="175"/>
    </location>
</feature>
<evidence type="ECO:0000256" key="8">
    <source>
        <dbReference type="ARBA" id="ARBA00023136"/>
    </source>
</evidence>
<dbReference type="InterPro" id="IPR010129">
    <property type="entry name" value="T1SS_HlyD"/>
</dbReference>
<evidence type="ECO:0000259" key="11">
    <source>
        <dbReference type="Pfam" id="PF26002"/>
    </source>
</evidence>
<dbReference type="GO" id="GO:0009306">
    <property type="term" value="P:protein secretion"/>
    <property type="evidence" value="ECO:0007669"/>
    <property type="project" value="InterPro"/>
</dbReference>
<dbReference type="Gene3D" id="2.40.30.170">
    <property type="match status" value="1"/>
</dbReference>
<evidence type="ECO:0000256" key="7">
    <source>
        <dbReference type="ARBA" id="ARBA00022989"/>
    </source>
</evidence>
<keyword evidence="3 9" id="KW-0813">Transport</keyword>
<keyword evidence="8" id="KW-0472">Membrane</keyword>
<dbReference type="Proteomes" id="UP000244077">
    <property type="component" value="Unassembled WGS sequence"/>
</dbReference>
<dbReference type="PRINTS" id="PR01490">
    <property type="entry name" value="RTXTOXIND"/>
</dbReference>
<dbReference type="Pfam" id="PF26002">
    <property type="entry name" value="Beta-barrel_AprE"/>
    <property type="match status" value="1"/>
</dbReference>
<dbReference type="PANTHER" id="PTHR30386:SF26">
    <property type="entry name" value="TRANSPORT PROTEIN COMB"/>
    <property type="match status" value="1"/>
</dbReference>
<dbReference type="AlphaFoldDB" id="A0A2T5HNZ2"/>
<keyword evidence="7" id="KW-1133">Transmembrane helix</keyword>
<dbReference type="Gene3D" id="2.40.50.100">
    <property type="match status" value="1"/>
</dbReference>
<dbReference type="Pfam" id="PF25994">
    <property type="entry name" value="HH_AprE"/>
    <property type="match status" value="1"/>
</dbReference>
<dbReference type="InterPro" id="IPR058781">
    <property type="entry name" value="HH_AprE-like"/>
</dbReference>